<evidence type="ECO:0000313" key="3">
    <source>
        <dbReference type="Proteomes" id="UP001596306"/>
    </source>
</evidence>
<dbReference type="RefSeq" id="WP_386726364.1">
    <property type="nucleotide sequence ID" value="NZ_JBHSTP010000001.1"/>
</dbReference>
<feature type="domain" description="NAD-dependent epimerase/dehydratase" evidence="1">
    <location>
        <begin position="8"/>
        <end position="214"/>
    </location>
</feature>
<evidence type="ECO:0000259" key="1">
    <source>
        <dbReference type="Pfam" id="PF01370"/>
    </source>
</evidence>
<gene>
    <name evidence="2" type="ORF">ACFQB0_00845</name>
</gene>
<comment type="caution">
    <text evidence="2">The sequence shown here is derived from an EMBL/GenBank/DDBJ whole genome shotgun (WGS) entry which is preliminary data.</text>
</comment>
<name>A0ABW1VC25_9MICO</name>
<dbReference type="PANTHER" id="PTHR43245">
    <property type="entry name" value="BIFUNCTIONAL POLYMYXIN RESISTANCE PROTEIN ARNA"/>
    <property type="match status" value="1"/>
</dbReference>
<reference evidence="3" key="1">
    <citation type="journal article" date="2019" name="Int. J. Syst. Evol. Microbiol.">
        <title>The Global Catalogue of Microorganisms (GCM) 10K type strain sequencing project: providing services to taxonomists for standard genome sequencing and annotation.</title>
        <authorList>
            <consortium name="The Broad Institute Genomics Platform"/>
            <consortium name="The Broad Institute Genome Sequencing Center for Infectious Disease"/>
            <person name="Wu L."/>
            <person name="Ma J."/>
        </authorList>
    </citation>
    <scope>NUCLEOTIDE SEQUENCE [LARGE SCALE GENOMIC DNA]</scope>
    <source>
        <strain evidence="3">CCUG 43304</strain>
    </source>
</reference>
<dbReference type="Gene3D" id="3.40.50.720">
    <property type="entry name" value="NAD(P)-binding Rossmann-like Domain"/>
    <property type="match status" value="1"/>
</dbReference>
<sequence length="315" mass="33252">MTGSTWSVVGGSGFIGRSIVAELEKRHKAYSALSAPRLDVPRRSLKGDALRVASRDDVKRLTSQLAGTDVVVNAAGLARPGSAASGALYGANAFLPLVVAEAAQQAGVRRIIHLSSAAVQGRAASLDETMRLAPFSPYSESKAMGERLLMDWSGSHDAGERASLVIVRATSVQGHTRDTTDRLARLARSGFSSVASPGTQRTVVSSLQGLVDFVIAVGEAPGPVPGVVLQPWEGTTVSSVLRDAGNREPKVLPRRLCGVAVCLGYAATAVLGRRHAGAVRRVELMWFGQEQDASWARSIRLEREFISSDSSRGAP</sequence>
<accession>A0ABW1VC25</accession>
<keyword evidence="3" id="KW-1185">Reference proteome</keyword>
<dbReference type="InterPro" id="IPR036291">
    <property type="entry name" value="NAD(P)-bd_dom_sf"/>
</dbReference>
<protein>
    <submittedName>
        <fullName evidence="2">NAD-dependent epimerase/dehydratase family protein</fullName>
    </submittedName>
</protein>
<dbReference type="InterPro" id="IPR050177">
    <property type="entry name" value="Lipid_A_modif_metabolic_enz"/>
</dbReference>
<evidence type="ECO:0000313" key="2">
    <source>
        <dbReference type="EMBL" id="MFC6354660.1"/>
    </source>
</evidence>
<dbReference type="SUPFAM" id="SSF51735">
    <property type="entry name" value="NAD(P)-binding Rossmann-fold domains"/>
    <property type="match status" value="1"/>
</dbReference>
<organism evidence="2 3">
    <name type="scientific">Luethyella okanaganae</name>
    <dbReference type="NCBI Taxonomy" id="69372"/>
    <lineage>
        <taxon>Bacteria</taxon>
        <taxon>Bacillati</taxon>
        <taxon>Actinomycetota</taxon>
        <taxon>Actinomycetes</taxon>
        <taxon>Micrococcales</taxon>
        <taxon>Microbacteriaceae</taxon>
        <taxon>Luethyella</taxon>
    </lineage>
</organism>
<dbReference type="EMBL" id="JBHSTP010000001">
    <property type="protein sequence ID" value="MFC6354660.1"/>
    <property type="molecule type" value="Genomic_DNA"/>
</dbReference>
<dbReference type="Proteomes" id="UP001596306">
    <property type="component" value="Unassembled WGS sequence"/>
</dbReference>
<dbReference type="Pfam" id="PF01370">
    <property type="entry name" value="Epimerase"/>
    <property type="match status" value="1"/>
</dbReference>
<dbReference type="InterPro" id="IPR001509">
    <property type="entry name" value="Epimerase_deHydtase"/>
</dbReference>
<proteinExistence type="predicted"/>